<evidence type="ECO:0008006" key="14">
    <source>
        <dbReference type="Google" id="ProtNLM"/>
    </source>
</evidence>
<gene>
    <name evidence="12" type="ORF">HK105_201294</name>
</gene>
<accession>A0ABR4NHT8</accession>
<dbReference type="Pfam" id="PF01066">
    <property type="entry name" value="CDP-OH_P_transf"/>
    <property type="match status" value="1"/>
</dbReference>
<evidence type="ECO:0000256" key="7">
    <source>
        <dbReference type="ARBA" id="ARBA00023136"/>
    </source>
</evidence>
<keyword evidence="13" id="KW-1185">Reference proteome</keyword>
<evidence type="ECO:0000256" key="4">
    <source>
        <dbReference type="ARBA" id="ARBA00022692"/>
    </source>
</evidence>
<dbReference type="PROSITE" id="PS00379">
    <property type="entry name" value="CDP_ALCOHOL_P_TRANSF"/>
    <property type="match status" value="1"/>
</dbReference>
<evidence type="ECO:0000313" key="13">
    <source>
        <dbReference type="Proteomes" id="UP001527925"/>
    </source>
</evidence>
<comment type="subcellular location">
    <subcellularLocation>
        <location evidence="1">Membrane</location>
        <topology evidence="1">Multi-pass membrane protein</topology>
    </subcellularLocation>
</comment>
<evidence type="ECO:0000256" key="3">
    <source>
        <dbReference type="ARBA" id="ARBA00022679"/>
    </source>
</evidence>
<keyword evidence="8" id="KW-0594">Phospholipid biosynthesis</keyword>
<dbReference type="InterPro" id="IPR000462">
    <property type="entry name" value="CDP-OH_P_trans"/>
</dbReference>
<dbReference type="EMBL" id="JADGIZ020000004">
    <property type="protein sequence ID" value="KAL2919024.1"/>
    <property type="molecule type" value="Genomic_DNA"/>
</dbReference>
<protein>
    <recommendedName>
        <fullName evidence="14">Cardiolipin synthase</fullName>
    </recommendedName>
</protein>
<reference evidence="12 13" key="1">
    <citation type="submission" date="2023-09" db="EMBL/GenBank/DDBJ databases">
        <title>Pangenome analysis of Batrachochytrium dendrobatidis and related Chytrids.</title>
        <authorList>
            <person name="Yacoub M.N."/>
            <person name="Stajich J.E."/>
            <person name="James T.Y."/>
        </authorList>
    </citation>
    <scope>NUCLEOTIDE SEQUENCE [LARGE SCALE GENOMIC DNA]</scope>
    <source>
        <strain evidence="12 13">JEL0888</strain>
    </source>
</reference>
<feature type="transmembrane region" description="Helical" evidence="11">
    <location>
        <begin position="88"/>
        <end position="108"/>
    </location>
</feature>
<evidence type="ECO:0000256" key="2">
    <source>
        <dbReference type="ARBA" id="ARBA00022516"/>
    </source>
</evidence>
<evidence type="ECO:0000256" key="6">
    <source>
        <dbReference type="ARBA" id="ARBA00023098"/>
    </source>
</evidence>
<name>A0ABR4NHT8_9FUNG</name>
<dbReference type="PANTHER" id="PTHR14269">
    <property type="entry name" value="CDP-DIACYLGLYCEROL--GLYCEROL-3-PHOSPHATE 3-PHOSPHATIDYLTRANSFERASE-RELATED"/>
    <property type="match status" value="1"/>
</dbReference>
<evidence type="ECO:0000256" key="1">
    <source>
        <dbReference type="ARBA" id="ARBA00004141"/>
    </source>
</evidence>
<dbReference type="PANTHER" id="PTHR14269:SF60">
    <property type="entry name" value="CARDIOLIPIN SYNTHASE (CMP-FORMING)"/>
    <property type="match status" value="1"/>
</dbReference>
<dbReference type="InterPro" id="IPR050324">
    <property type="entry name" value="CDP-alcohol_PTase-I"/>
</dbReference>
<keyword evidence="9" id="KW-1208">Phospholipid metabolism</keyword>
<sequence length="228" mass="24061">MSLLAPPARAAAGAGAASAQARALLRISVCTASSSPHRHGSDQPAPLPAKSRWRPDLTENIYTAANGLTVSRILMTPVIGYLIVQQSFVSACSLLAIAALTDLLDGYLARNFDQKTVLGSVLDPAADKILMTTLTVSLCQAGLLPLALAVLIIGRDVGLVLGTAYYRYISLQPPRTLQRYFDPSMPTAEVHPPLISKLNTLLQLALMGASLAMPVIGLASHPLLMALQ</sequence>
<evidence type="ECO:0000256" key="11">
    <source>
        <dbReference type="SAM" id="Phobius"/>
    </source>
</evidence>
<evidence type="ECO:0000256" key="10">
    <source>
        <dbReference type="RuleBase" id="RU003750"/>
    </source>
</evidence>
<comment type="caution">
    <text evidence="12">The sequence shown here is derived from an EMBL/GenBank/DDBJ whole genome shotgun (WGS) entry which is preliminary data.</text>
</comment>
<keyword evidence="4 11" id="KW-0812">Transmembrane</keyword>
<keyword evidence="3 10" id="KW-0808">Transferase</keyword>
<evidence type="ECO:0000256" key="5">
    <source>
        <dbReference type="ARBA" id="ARBA00022989"/>
    </source>
</evidence>
<feature type="transmembrane region" description="Helical" evidence="11">
    <location>
        <begin position="129"/>
        <end position="153"/>
    </location>
</feature>
<keyword evidence="7 11" id="KW-0472">Membrane</keyword>
<dbReference type="InterPro" id="IPR043130">
    <property type="entry name" value="CDP-OH_PTrfase_TM_dom"/>
</dbReference>
<proteinExistence type="inferred from homology"/>
<evidence type="ECO:0000256" key="8">
    <source>
        <dbReference type="ARBA" id="ARBA00023209"/>
    </source>
</evidence>
<feature type="transmembrane region" description="Helical" evidence="11">
    <location>
        <begin position="201"/>
        <end position="224"/>
    </location>
</feature>
<organism evidence="12 13">
    <name type="scientific">Polyrhizophydium stewartii</name>
    <dbReference type="NCBI Taxonomy" id="2732419"/>
    <lineage>
        <taxon>Eukaryota</taxon>
        <taxon>Fungi</taxon>
        <taxon>Fungi incertae sedis</taxon>
        <taxon>Chytridiomycota</taxon>
        <taxon>Chytridiomycota incertae sedis</taxon>
        <taxon>Chytridiomycetes</taxon>
        <taxon>Rhizophydiales</taxon>
        <taxon>Rhizophydiales incertae sedis</taxon>
        <taxon>Polyrhizophydium</taxon>
    </lineage>
</organism>
<keyword evidence="6" id="KW-0443">Lipid metabolism</keyword>
<dbReference type="Gene3D" id="1.20.120.1760">
    <property type="match status" value="1"/>
</dbReference>
<dbReference type="InterPro" id="IPR048254">
    <property type="entry name" value="CDP_ALCOHOL_P_TRANSF_CS"/>
</dbReference>
<keyword evidence="2" id="KW-0444">Lipid biosynthesis</keyword>
<keyword evidence="5 11" id="KW-1133">Transmembrane helix</keyword>
<dbReference type="Proteomes" id="UP001527925">
    <property type="component" value="Unassembled WGS sequence"/>
</dbReference>
<evidence type="ECO:0000313" key="12">
    <source>
        <dbReference type="EMBL" id="KAL2919024.1"/>
    </source>
</evidence>
<comment type="similarity">
    <text evidence="10">Belongs to the CDP-alcohol phosphatidyltransferase class-I family.</text>
</comment>
<evidence type="ECO:0000256" key="9">
    <source>
        <dbReference type="ARBA" id="ARBA00023264"/>
    </source>
</evidence>